<dbReference type="GO" id="GO:0031120">
    <property type="term" value="P:snRNA pseudouridine synthesis"/>
    <property type="evidence" value="ECO:0007669"/>
    <property type="project" value="UniProtKB-UniRule"/>
</dbReference>
<protein>
    <recommendedName>
        <fullName evidence="3">H/ACA ribonucleoprotein complex subunit 2</fullName>
    </recommendedName>
    <alternativeName>
        <fullName evidence="3">Nucleolar protein family A member 2</fullName>
    </alternativeName>
</protein>
<name>A0AAV9JN88_9PEZI</name>
<comment type="caution">
    <text evidence="6">The sequence shown here is derived from an EMBL/GenBank/DDBJ whole genome shotgun (WGS) entry which is preliminary data.</text>
</comment>
<proteinExistence type="inferred from homology"/>
<reference evidence="6 7" key="1">
    <citation type="submission" date="2021-11" db="EMBL/GenBank/DDBJ databases">
        <title>Black yeast isolated from Biological Soil Crust.</title>
        <authorList>
            <person name="Kurbessoian T."/>
        </authorList>
    </citation>
    <scope>NUCLEOTIDE SEQUENCE [LARGE SCALE GENOMIC DNA]</scope>
    <source>
        <strain evidence="6 7">CCFEE 5522</strain>
    </source>
</reference>
<evidence type="ECO:0000256" key="4">
    <source>
        <dbReference type="SAM" id="MobiDB-lite"/>
    </source>
</evidence>
<evidence type="ECO:0000256" key="3">
    <source>
        <dbReference type="RuleBase" id="RU366039"/>
    </source>
</evidence>
<keyword evidence="7" id="KW-1185">Reference proteome</keyword>
<comment type="subcellular location">
    <subcellularLocation>
        <location evidence="3">Nucleus</location>
        <location evidence="3">Nucleolus</location>
    </subcellularLocation>
</comment>
<dbReference type="AlphaFoldDB" id="A0AAV9JN88"/>
<dbReference type="GO" id="GO:0003723">
    <property type="term" value="F:RNA binding"/>
    <property type="evidence" value="ECO:0007669"/>
    <property type="project" value="UniProtKB-UniRule"/>
</dbReference>
<dbReference type="PANTHER" id="PTHR23105">
    <property type="entry name" value="RIBOSOMAL PROTEIN L7AE FAMILY MEMBER"/>
    <property type="match status" value="1"/>
</dbReference>
<evidence type="ECO:0000313" key="6">
    <source>
        <dbReference type="EMBL" id="KAK4546832.1"/>
    </source>
</evidence>
<evidence type="ECO:0000313" key="7">
    <source>
        <dbReference type="Proteomes" id="UP001324427"/>
    </source>
</evidence>
<dbReference type="GO" id="GO:0000398">
    <property type="term" value="P:mRNA splicing, via spliceosome"/>
    <property type="evidence" value="ECO:0007669"/>
    <property type="project" value="UniProtKB-UniRule"/>
</dbReference>
<comment type="similarity">
    <text evidence="1 3">Belongs to the eukaryotic ribosomal protein eL8 family.</text>
</comment>
<organism evidence="6 7">
    <name type="scientific">Oleoguttula mirabilis</name>
    <dbReference type="NCBI Taxonomy" id="1507867"/>
    <lineage>
        <taxon>Eukaryota</taxon>
        <taxon>Fungi</taxon>
        <taxon>Dikarya</taxon>
        <taxon>Ascomycota</taxon>
        <taxon>Pezizomycotina</taxon>
        <taxon>Dothideomycetes</taxon>
        <taxon>Dothideomycetidae</taxon>
        <taxon>Mycosphaerellales</taxon>
        <taxon>Teratosphaeriaceae</taxon>
        <taxon>Oleoguttula</taxon>
    </lineage>
</organism>
<dbReference type="InterPro" id="IPR002415">
    <property type="entry name" value="H/ACA_rnp_Nhp2-like"/>
</dbReference>
<dbReference type="PRINTS" id="PR00883">
    <property type="entry name" value="NUCLEARHMG"/>
</dbReference>
<evidence type="ECO:0000256" key="1">
    <source>
        <dbReference type="ARBA" id="ARBA00007337"/>
    </source>
</evidence>
<feature type="domain" description="Ribosomal protein eL8/eL30/eS12/Gadd45" evidence="5">
    <location>
        <begin position="170"/>
        <end position="224"/>
    </location>
</feature>
<keyword evidence="2 3" id="KW-0694">RNA-binding</keyword>
<keyword evidence="3" id="KW-0687">Ribonucleoprotein</keyword>
<keyword evidence="3" id="KW-0539">Nucleus</keyword>
<feature type="compositionally biased region" description="Basic residues" evidence="4">
    <location>
        <begin position="16"/>
        <end position="25"/>
    </location>
</feature>
<comment type="function">
    <text evidence="3">Required for ribosome biogenesis. Part of a complex which catalyzes pseudouridylation of rRNA. This involves the isomerization of uridine such that the ribose is subsequently attached to C5, instead of the normal N1. Pseudouridine ('psi') residues may serve to stabilize the conformation of rRNAs.</text>
</comment>
<dbReference type="Gene3D" id="3.30.1330.30">
    <property type="match status" value="1"/>
</dbReference>
<accession>A0AAV9JN88</accession>
<gene>
    <name evidence="6" type="ORF">LTR36_001564</name>
</gene>
<dbReference type="InterPro" id="IPR050257">
    <property type="entry name" value="eL8/uL1-like"/>
</dbReference>
<comment type="function">
    <text evidence="3">Common component of the spliceosome and rRNA processing machinery.</text>
</comment>
<dbReference type="GO" id="GO:0042254">
    <property type="term" value="P:ribosome biogenesis"/>
    <property type="evidence" value="ECO:0007669"/>
    <property type="project" value="InterPro"/>
</dbReference>
<sequence length="257" mass="27393">MAKDKSEAEIREKKEKKEKKDKKRKSSEVDGGLDDSMTAGATPAKKEKKEKKHRKSLTAAAEVVDADGDVVVGDAQPSAVKAEAGDGEEEEEKKDEAESAKAEIPLGAFVPFANPLCDEKAQKKVLKSVKKAAKNKALKRGVKECVKAIRKSPAAVPSAVSNPSIIPPGIVVLAADISPMDVISHIPVLCEDHNIPYVYVPSRAELGAAGSTKRPTSVVMLTPKQGKGAGEEGAGEWEEAYKELYKLSLKLGQAVKV</sequence>
<dbReference type="GO" id="GO:0031429">
    <property type="term" value="C:box H/ACA snoRNP complex"/>
    <property type="evidence" value="ECO:0007669"/>
    <property type="project" value="UniProtKB-UniRule"/>
</dbReference>
<dbReference type="PROSITE" id="PS01082">
    <property type="entry name" value="RIBOSOMAL_L7AE"/>
    <property type="match status" value="1"/>
</dbReference>
<dbReference type="InterPro" id="IPR029064">
    <property type="entry name" value="Ribosomal_eL30-like_sf"/>
</dbReference>
<evidence type="ECO:0000259" key="5">
    <source>
        <dbReference type="Pfam" id="PF01248"/>
    </source>
</evidence>
<dbReference type="EMBL" id="JAVFHQ010000013">
    <property type="protein sequence ID" value="KAK4546832.1"/>
    <property type="molecule type" value="Genomic_DNA"/>
</dbReference>
<feature type="compositionally biased region" description="Low complexity" evidence="4">
    <location>
        <begin position="59"/>
        <end position="75"/>
    </location>
</feature>
<feature type="region of interest" description="Disordered" evidence="4">
    <location>
        <begin position="1"/>
        <end position="100"/>
    </location>
</feature>
<dbReference type="Pfam" id="PF01248">
    <property type="entry name" value="Ribosomal_L7Ae"/>
    <property type="match status" value="1"/>
</dbReference>
<dbReference type="InterPro" id="IPR004037">
    <property type="entry name" value="Ribosomal_eL8-like_CS"/>
</dbReference>
<feature type="compositionally biased region" description="Basic and acidic residues" evidence="4">
    <location>
        <begin position="1"/>
        <end position="15"/>
    </location>
</feature>
<evidence type="ECO:0000256" key="2">
    <source>
        <dbReference type="ARBA" id="ARBA00022884"/>
    </source>
</evidence>
<dbReference type="InterPro" id="IPR004038">
    <property type="entry name" value="Ribosomal_eL8/eL30/eS12/Gad45"/>
</dbReference>
<dbReference type="Proteomes" id="UP001324427">
    <property type="component" value="Unassembled WGS sequence"/>
</dbReference>
<dbReference type="SUPFAM" id="SSF55315">
    <property type="entry name" value="L30e-like"/>
    <property type="match status" value="1"/>
</dbReference>
<feature type="compositionally biased region" description="Basic residues" evidence="4">
    <location>
        <begin position="46"/>
        <end position="56"/>
    </location>
</feature>